<sequence>MFHKKVLALLTQPQHYFSICYRCLQSSGIRGNNKRVLSNKVPKFKIYSVDSNGIRSHFEVTKTSLYHELGLTVRDLRFQHVNMIAVRNKKIILRFQNLKAIICTDAVLLVDPPFHNHSGSKSEISTFWNELPSLITGSSLYTSNLPLEYRVLEAVFAYNISSLTATLSQLE</sequence>
<evidence type="ECO:0000256" key="12">
    <source>
        <dbReference type="ARBA" id="ARBA00093432"/>
    </source>
</evidence>
<dbReference type="Gene3D" id="2.40.128.330">
    <property type="match status" value="1"/>
</dbReference>
<dbReference type="Proteomes" id="UP000007875">
    <property type="component" value="Unassembled WGS sequence"/>
</dbReference>
<protein>
    <recommendedName>
        <fullName evidence="3">Magnesium transporter MRS2 homolog, mitochondrial</fullName>
    </recommendedName>
    <alternativeName>
        <fullName evidence="11">MRS2-like protein</fullName>
    </alternativeName>
</protein>
<evidence type="ECO:0000313" key="13">
    <source>
        <dbReference type="Ensembl" id="ENSCSAVP00000016208.1"/>
    </source>
</evidence>
<dbReference type="GO" id="GO:0045016">
    <property type="term" value="P:mitochondrial magnesium ion transmembrane transport"/>
    <property type="evidence" value="ECO:0007669"/>
    <property type="project" value="TreeGrafter"/>
</dbReference>
<organism evidence="13 14">
    <name type="scientific">Ciona savignyi</name>
    <name type="common">Pacific transparent sea squirt</name>
    <dbReference type="NCBI Taxonomy" id="51511"/>
    <lineage>
        <taxon>Eukaryota</taxon>
        <taxon>Metazoa</taxon>
        <taxon>Chordata</taxon>
        <taxon>Tunicata</taxon>
        <taxon>Ascidiacea</taxon>
        <taxon>Phlebobranchia</taxon>
        <taxon>Cionidae</taxon>
        <taxon>Ciona</taxon>
    </lineage>
</organism>
<dbReference type="InterPro" id="IPR039204">
    <property type="entry name" value="MRS2-like"/>
</dbReference>
<comment type="subunit">
    <text evidence="2">Homopentamer.</text>
</comment>
<dbReference type="AlphaFoldDB" id="H2ZF42"/>
<evidence type="ECO:0000256" key="2">
    <source>
        <dbReference type="ARBA" id="ARBA00011255"/>
    </source>
</evidence>
<reference evidence="14" key="1">
    <citation type="submission" date="2003-08" db="EMBL/GenBank/DDBJ databases">
        <authorList>
            <person name="Birren B."/>
            <person name="Nusbaum C."/>
            <person name="Abebe A."/>
            <person name="Abouelleil A."/>
            <person name="Adekoya E."/>
            <person name="Ait-zahra M."/>
            <person name="Allen N."/>
            <person name="Allen T."/>
            <person name="An P."/>
            <person name="Anderson M."/>
            <person name="Anderson S."/>
            <person name="Arachchi H."/>
            <person name="Armbruster J."/>
            <person name="Bachantsang P."/>
            <person name="Baldwin J."/>
            <person name="Barry A."/>
            <person name="Bayul T."/>
            <person name="Blitshsteyn B."/>
            <person name="Bloom T."/>
            <person name="Blye J."/>
            <person name="Boguslavskiy L."/>
            <person name="Borowsky M."/>
            <person name="Boukhgalter B."/>
            <person name="Brunache A."/>
            <person name="Butler J."/>
            <person name="Calixte N."/>
            <person name="Calvo S."/>
            <person name="Camarata J."/>
            <person name="Campo K."/>
            <person name="Chang J."/>
            <person name="Cheshatsang Y."/>
            <person name="Citroen M."/>
            <person name="Collymore A."/>
            <person name="Considine T."/>
            <person name="Cook A."/>
            <person name="Cooke P."/>
            <person name="Corum B."/>
            <person name="Cuomo C."/>
            <person name="David R."/>
            <person name="Dawoe T."/>
            <person name="Degray S."/>
            <person name="Dodge S."/>
            <person name="Dooley K."/>
            <person name="Dorje P."/>
            <person name="Dorjee K."/>
            <person name="Dorris L."/>
            <person name="Duffey N."/>
            <person name="Dupes A."/>
            <person name="Elkins T."/>
            <person name="Engels R."/>
            <person name="Erickson J."/>
            <person name="Farina A."/>
            <person name="Faro S."/>
            <person name="Ferreira P."/>
            <person name="Fischer H."/>
            <person name="Fitzgerald M."/>
            <person name="Foley K."/>
            <person name="Gage D."/>
            <person name="Galagan J."/>
            <person name="Gearin G."/>
            <person name="Gnerre S."/>
            <person name="Gnirke A."/>
            <person name="Goyette A."/>
            <person name="Graham J."/>
            <person name="Grandbois E."/>
            <person name="Gyaltsen K."/>
            <person name="Hafez N."/>
            <person name="Hagopian D."/>
            <person name="Hagos B."/>
            <person name="Hall J."/>
            <person name="Hatcher B."/>
            <person name="Heller A."/>
            <person name="Higgins H."/>
            <person name="Honan T."/>
            <person name="Horn A."/>
            <person name="Houde N."/>
            <person name="Hughes L."/>
            <person name="Hulme W."/>
            <person name="Husby E."/>
            <person name="Iliev I."/>
            <person name="Jaffe D."/>
            <person name="Jones C."/>
            <person name="Kamal M."/>
            <person name="Kamat A."/>
            <person name="Kamvysselis M."/>
            <person name="Karlsson E."/>
            <person name="Kells C."/>
            <person name="Kieu A."/>
            <person name="Kisner P."/>
            <person name="Kodira C."/>
            <person name="Kulbokas E."/>
            <person name="Labutti K."/>
            <person name="Lama D."/>
            <person name="Landers T."/>
            <person name="Leger J."/>
            <person name="Levine S."/>
            <person name="Lewis D."/>
            <person name="Lewis T."/>
            <person name="Lindblad-toh K."/>
            <person name="Liu X."/>
            <person name="Lokyitsang T."/>
            <person name="Lokyitsang Y."/>
            <person name="Lucien O."/>
            <person name="Lui A."/>
            <person name="Ma L.J."/>
            <person name="Mabbitt R."/>
            <person name="Macdonald J."/>
            <person name="Maclean C."/>
            <person name="Major J."/>
            <person name="Manning J."/>
            <person name="Marabella R."/>
            <person name="Maru K."/>
            <person name="Matthews C."/>
            <person name="Mauceli E."/>
            <person name="Mccarthy M."/>
            <person name="Mcdonough S."/>
            <person name="Mcghee T."/>
            <person name="Meldrim J."/>
            <person name="Meneus L."/>
            <person name="Mesirov J."/>
            <person name="Mihalev A."/>
            <person name="Mihova T."/>
            <person name="Mikkelsen T."/>
            <person name="Mlenga V."/>
            <person name="Moru K."/>
            <person name="Mozes J."/>
            <person name="Mulrain L."/>
            <person name="Munson G."/>
            <person name="Naylor J."/>
            <person name="Newes C."/>
            <person name="Nguyen C."/>
            <person name="Nguyen N."/>
            <person name="Nguyen T."/>
            <person name="Nicol R."/>
            <person name="Nielsen C."/>
            <person name="Nizzari M."/>
            <person name="Norbu C."/>
            <person name="Norbu N."/>
            <person name="O'donnell P."/>
            <person name="Okoawo O."/>
            <person name="O'leary S."/>
            <person name="Omotosho B."/>
            <person name="O'neill K."/>
            <person name="Osman S."/>
            <person name="Parker S."/>
            <person name="Perrin D."/>
            <person name="Phunkhang P."/>
            <person name="Piqani B."/>
            <person name="Purcell S."/>
            <person name="Rachupka T."/>
            <person name="Ramasamy U."/>
            <person name="Rameau R."/>
            <person name="Ray V."/>
            <person name="Raymond C."/>
            <person name="Retta R."/>
            <person name="Richardson S."/>
            <person name="Rise C."/>
            <person name="Rodriguez J."/>
            <person name="Rogers J."/>
            <person name="Rogov P."/>
            <person name="Rutman M."/>
            <person name="Schupbach R."/>
            <person name="Seaman C."/>
            <person name="Settipalli S."/>
            <person name="Sharpe T."/>
            <person name="Sheridan J."/>
            <person name="Sherpa N."/>
            <person name="Shi J."/>
            <person name="Smirnov S."/>
            <person name="Smith C."/>
            <person name="Sougnez C."/>
            <person name="Spencer B."/>
            <person name="Stalker J."/>
            <person name="Stange-thomann N."/>
            <person name="Stavropoulos S."/>
            <person name="Stetson K."/>
            <person name="Stone C."/>
            <person name="Stone S."/>
            <person name="Stubbs M."/>
            <person name="Talamas J."/>
            <person name="Tchuinga P."/>
            <person name="Tenzing P."/>
            <person name="Tesfaye S."/>
            <person name="Theodore J."/>
            <person name="Thoulutsang Y."/>
            <person name="Topham K."/>
            <person name="Towey S."/>
            <person name="Tsamla T."/>
            <person name="Tsomo N."/>
            <person name="Vallee D."/>
            <person name="Vassiliev H."/>
            <person name="Venkataraman V."/>
            <person name="Vinson J."/>
            <person name="Vo A."/>
            <person name="Wade C."/>
            <person name="Wang S."/>
            <person name="Wangchuk T."/>
            <person name="Wangdi T."/>
            <person name="Whittaker C."/>
            <person name="Wilkinson J."/>
            <person name="Wu Y."/>
            <person name="Wyman D."/>
            <person name="Yadav S."/>
            <person name="Yang S."/>
            <person name="Yang X."/>
            <person name="Yeager S."/>
            <person name="Yee E."/>
            <person name="Young G."/>
            <person name="Zainoun J."/>
            <person name="Zembeck L."/>
            <person name="Zimmer A."/>
            <person name="Zody M."/>
            <person name="Lander E."/>
        </authorList>
    </citation>
    <scope>NUCLEOTIDE SEQUENCE [LARGE SCALE GENOMIC DNA]</scope>
</reference>
<dbReference type="InParanoid" id="H2ZF42"/>
<evidence type="ECO:0000256" key="9">
    <source>
        <dbReference type="ARBA" id="ARBA00023065"/>
    </source>
</evidence>
<dbReference type="Ensembl" id="ENSCSAVT00000016389.1">
    <property type="protein sequence ID" value="ENSCSAVP00000016208.1"/>
    <property type="gene ID" value="ENSCSAVG00000009531.1"/>
</dbReference>
<dbReference type="HOGENOM" id="CLU_1566405_0_0_1"/>
<comment type="function">
    <text evidence="12">Magnesium transporter that mediates the influx of magnesium into the mitochondrial matrix and regulates magnesium metabolism. Also permeable to calcium, sodium and potassium ions. Required for normal expression of the mitochondrial respiratory complex I subunits. May play a role in maintaining the inner mitochondrial membrane potential.</text>
</comment>
<evidence type="ECO:0000256" key="5">
    <source>
        <dbReference type="ARBA" id="ARBA00022692"/>
    </source>
</evidence>
<keyword evidence="14" id="KW-1185">Reference proteome</keyword>
<evidence type="ECO:0000256" key="10">
    <source>
        <dbReference type="ARBA" id="ARBA00023136"/>
    </source>
</evidence>
<keyword evidence="8" id="KW-1133">Transmembrane helix</keyword>
<dbReference type="eggNOG" id="KOG2662">
    <property type="taxonomic scope" value="Eukaryota"/>
</dbReference>
<keyword evidence="7" id="KW-0809">Transit peptide</keyword>
<proteinExistence type="predicted"/>
<evidence type="ECO:0000256" key="11">
    <source>
        <dbReference type="ARBA" id="ARBA00030208"/>
    </source>
</evidence>
<keyword evidence="10" id="KW-0472">Membrane</keyword>
<evidence type="ECO:0000256" key="4">
    <source>
        <dbReference type="ARBA" id="ARBA00022448"/>
    </source>
</evidence>
<keyword evidence="5" id="KW-0812">Transmembrane</keyword>
<evidence type="ECO:0000256" key="8">
    <source>
        <dbReference type="ARBA" id="ARBA00022989"/>
    </source>
</evidence>
<evidence type="ECO:0000313" key="14">
    <source>
        <dbReference type="Proteomes" id="UP000007875"/>
    </source>
</evidence>
<name>H2ZF42_CIOSA</name>
<reference evidence="13" key="3">
    <citation type="submission" date="2025-09" db="UniProtKB">
        <authorList>
            <consortium name="Ensembl"/>
        </authorList>
    </citation>
    <scope>IDENTIFICATION</scope>
</reference>
<evidence type="ECO:0000256" key="6">
    <source>
        <dbReference type="ARBA" id="ARBA00022842"/>
    </source>
</evidence>
<comment type="subcellular location">
    <subcellularLocation>
        <location evidence="1">Membrane</location>
        <topology evidence="1">Multi-pass membrane protein</topology>
    </subcellularLocation>
</comment>
<dbReference type="Pfam" id="PF22099">
    <property type="entry name" value="MRS2-like"/>
    <property type="match status" value="1"/>
</dbReference>
<evidence type="ECO:0000256" key="7">
    <source>
        <dbReference type="ARBA" id="ARBA00022946"/>
    </source>
</evidence>
<reference evidence="13" key="2">
    <citation type="submission" date="2025-08" db="UniProtKB">
        <authorList>
            <consortium name="Ensembl"/>
        </authorList>
    </citation>
    <scope>IDENTIFICATION</scope>
</reference>
<dbReference type="PANTHER" id="PTHR13890">
    <property type="entry name" value="RNA SPLICING PROTEIN MRS2, MITOCHONDRIAL"/>
    <property type="match status" value="1"/>
</dbReference>
<evidence type="ECO:0000256" key="3">
    <source>
        <dbReference type="ARBA" id="ARBA00013621"/>
    </source>
</evidence>
<accession>H2ZF42</accession>
<dbReference type="OMA" id="SEISTFW"/>
<dbReference type="GO" id="GO:0015095">
    <property type="term" value="F:magnesium ion transmembrane transporter activity"/>
    <property type="evidence" value="ECO:0007669"/>
    <property type="project" value="TreeGrafter"/>
</dbReference>
<dbReference type="STRING" id="51511.ENSCSAVP00000016208"/>
<keyword evidence="9" id="KW-0406">Ion transport</keyword>
<dbReference type="PANTHER" id="PTHR13890:SF0">
    <property type="entry name" value="MAGNESIUM TRANSPORTER MRS2 HOMOLOG, MITOCHONDRIAL"/>
    <property type="match status" value="1"/>
</dbReference>
<keyword evidence="4" id="KW-0813">Transport</keyword>
<keyword evidence="6" id="KW-0460">Magnesium</keyword>
<evidence type="ECO:0000256" key="1">
    <source>
        <dbReference type="ARBA" id="ARBA00004141"/>
    </source>
</evidence>
<dbReference type="GO" id="GO:0005743">
    <property type="term" value="C:mitochondrial inner membrane"/>
    <property type="evidence" value="ECO:0007669"/>
    <property type="project" value="TreeGrafter"/>
</dbReference>